<organism evidence="2 3">
    <name type="scientific">Paracoccus aurantiacus</name>
    <dbReference type="NCBI Taxonomy" id="2599412"/>
    <lineage>
        <taxon>Bacteria</taxon>
        <taxon>Pseudomonadati</taxon>
        <taxon>Pseudomonadota</taxon>
        <taxon>Alphaproteobacteria</taxon>
        <taxon>Rhodobacterales</taxon>
        <taxon>Paracoccaceae</taxon>
        <taxon>Paracoccus</taxon>
    </lineage>
</organism>
<dbReference type="PANTHER" id="PTHR46018">
    <property type="entry name" value="ZINC PHOSPHODIESTERASE ELAC PROTEIN 1"/>
    <property type="match status" value="1"/>
</dbReference>
<evidence type="ECO:0000313" key="3">
    <source>
        <dbReference type="Proteomes" id="UP000321562"/>
    </source>
</evidence>
<proteinExistence type="predicted"/>
<dbReference type="Pfam" id="PF23023">
    <property type="entry name" value="Anti-Pycsar_Apyc1"/>
    <property type="match status" value="1"/>
</dbReference>
<dbReference type="PANTHER" id="PTHR46018:SF2">
    <property type="entry name" value="ZINC PHOSPHODIESTERASE ELAC PROTEIN 1"/>
    <property type="match status" value="1"/>
</dbReference>
<dbReference type="AlphaFoldDB" id="A0A5C6RZX5"/>
<evidence type="ECO:0000256" key="1">
    <source>
        <dbReference type="SAM" id="SignalP"/>
    </source>
</evidence>
<feature type="chain" id="PRO_5022993013" evidence="1">
    <location>
        <begin position="18"/>
        <end position="138"/>
    </location>
</feature>
<accession>A0A5C6RZX5</accession>
<dbReference type="OrthoDB" id="9803916at2"/>
<dbReference type="GO" id="GO:0042781">
    <property type="term" value="F:3'-tRNA processing endoribonuclease activity"/>
    <property type="evidence" value="ECO:0007669"/>
    <property type="project" value="TreeGrafter"/>
</dbReference>
<keyword evidence="1" id="KW-0732">Signal</keyword>
<dbReference type="Proteomes" id="UP000321562">
    <property type="component" value="Unassembled WGS sequence"/>
</dbReference>
<keyword evidence="3" id="KW-1185">Reference proteome</keyword>
<dbReference type="InterPro" id="IPR036866">
    <property type="entry name" value="RibonucZ/Hydroxyglut_hydro"/>
</dbReference>
<dbReference type="SUPFAM" id="SSF56281">
    <property type="entry name" value="Metallo-hydrolase/oxidoreductase"/>
    <property type="match status" value="1"/>
</dbReference>
<sequence>MLATIAAFALLSTGAAAQESEPSQQIIAPEAAEDDIVVTLLGTGTPDPRIDRFGASILVNAAGQNLLFDAGRGAVIRLEQIGVSPGAIDQLFVTHYHSDHINGLADLWLTSRLPPHGNRQTPFPMTGPTTARCWLARI</sequence>
<dbReference type="Gene3D" id="3.60.15.10">
    <property type="entry name" value="Ribonuclease Z/Hydroxyacylglutathione hydrolase-like"/>
    <property type="match status" value="1"/>
</dbReference>
<evidence type="ECO:0000313" key="2">
    <source>
        <dbReference type="EMBL" id="TXB67545.1"/>
    </source>
</evidence>
<gene>
    <name evidence="2" type="ORF">FQV27_15135</name>
</gene>
<comment type="caution">
    <text evidence="2">The sequence shown here is derived from an EMBL/GenBank/DDBJ whole genome shotgun (WGS) entry which is preliminary data.</text>
</comment>
<name>A0A5C6RZX5_9RHOB</name>
<reference evidence="2 3" key="1">
    <citation type="submission" date="2019-08" db="EMBL/GenBank/DDBJ databases">
        <authorList>
            <person name="Ye J."/>
        </authorList>
    </citation>
    <scope>NUCLEOTIDE SEQUENCE [LARGE SCALE GENOMIC DNA]</scope>
    <source>
        <strain evidence="2 3">TK008</strain>
    </source>
</reference>
<dbReference type="EMBL" id="VOPL01000007">
    <property type="protein sequence ID" value="TXB67545.1"/>
    <property type="molecule type" value="Genomic_DNA"/>
</dbReference>
<feature type="signal peptide" evidence="1">
    <location>
        <begin position="1"/>
        <end position="17"/>
    </location>
</feature>
<keyword evidence="2" id="KW-0378">Hydrolase</keyword>
<protein>
    <submittedName>
        <fullName evidence="2">MBL fold metallo-hydrolase</fullName>
    </submittedName>
</protein>